<reference evidence="2" key="1">
    <citation type="submission" date="2023-01" db="EMBL/GenBank/DDBJ databases">
        <title>Whole-genome sequence of Pseudomonas putida NBRC 14671.</title>
        <authorList>
            <person name="Morohoshi T."/>
            <person name="Someya N."/>
        </authorList>
    </citation>
    <scope>NUCLEOTIDE SEQUENCE</scope>
    <source>
        <strain evidence="2">NBRC 14671</strain>
    </source>
</reference>
<accession>A0AA37VUL4</accession>
<dbReference type="AlphaFoldDB" id="A0AA37VUL4"/>
<dbReference type="PANTHER" id="PTHR35037">
    <property type="entry name" value="C-TERMINAL REGION OF AIDA-LIKE PROTEIN"/>
    <property type="match status" value="1"/>
</dbReference>
<organism evidence="2 3">
    <name type="scientific">Pseudomonas putida</name>
    <name type="common">Arthrobacter siderocapsulatus</name>
    <dbReference type="NCBI Taxonomy" id="303"/>
    <lineage>
        <taxon>Bacteria</taxon>
        <taxon>Pseudomonadati</taxon>
        <taxon>Pseudomonadota</taxon>
        <taxon>Gammaproteobacteria</taxon>
        <taxon>Pseudomonadales</taxon>
        <taxon>Pseudomonadaceae</taxon>
        <taxon>Pseudomonas</taxon>
    </lineage>
</organism>
<dbReference type="PANTHER" id="PTHR35037:SF7">
    <property type="entry name" value="AUTOTRANSPORTER"/>
    <property type="match status" value="1"/>
</dbReference>
<feature type="domain" description="Autotransporter" evidence="1">
    <location>
        <begin position="1"/>
        <end position="149"/>
    </location>
</feature>
<dbReference type="InterPro" id="IPR036709">
    <property type="entry name" value="Autotransporte_beta_dom_sf"/>
</dbReference>
<dbReference type="Gene3D" id="2.40.128.130">
    <property type="entry name" value="Autotransporter beta-domain"/>
    <property type="match status" value="1"/>
</dbReference>
<evidence type="ECO:0000313" key="3">
    <source>
        <dbReference type="Proteomes" id="UP001161257"/>
    </source>
</evidence>
<dbReference type="NCBIfam" id="TIGR01414">
    <property type="entry name" value="autotrans_barl"/>
    <property type="match status" value="1"/>
</dbReference>
<dbReference type="InterPro" id="IPR005546">
    <property type="entry name" value="Autotransporte_beta"/>
</dbReference>
<dbReference type="SUPFAM" id="SSF103515">
    <property type="entry name" value="Autotransporter"/>
    <property type="match status" value="1"/>
</dbReference>
<dbReference type="EMBL" id="BSKJ01000001">
    <property type="protein sequence ID" value="GLO33965.1"/>
    <property type="molecule type" value="Genomic_DNA"/>
</dbReference>
<dbReference type="GO" id="GO:0019867">
    <property type="term" value="C:outer membrane"/>
    <property type="evidence" value="ECO:0007669"/>
    <property type="project" value="InterPro"/>
</dbReference>
<dbReference type="InterPro" id="IPR003991">
    <property type="entry name" value="Pertactin_virulence_factor"/>
</dbReference>
<name>A0AA37VUL4_PSEPU</name>
<evidence type="ECO:0000313" key="2">
    <source>
        <dbReference type="EMBL" id="GLO33965.1"/>
    </source>
</evidence>
<dbReference type="InterPro" id="IPR006315">
    <property type="entry name" value="OM_autotransptr_brl_dom"/>
</dbReference>
<gene>
    <name evidence="2" type="ORF">PPUN14671_07980</name>
</gene>
<dbReference type="Proteomes" id="UP001161257">
    <property type="component" value="Unassembled WGS sequence"/>
</dbReference>
<dbReference type="PRINTS" id="PR01484">
    <property type="entry name" value="PRTACTNFAMLY"/>
</dbReference>
<dbReference type="Pfam" id="PF03797">
    <property type="entry name" value="Autotransporter"/>
    <property type="match status" value="1"/>
</dbReference>
<proteinExistence type="predicted"/>
<evidence type="ECO:0000259" key="1">
    <source>
        <dbReference type="PROSITE" id="PS51208"/>
    </source>
</evidence>
<dbReference type="InterPro" id="IPR051551">
    <property type="entry name" value="Autotransporter_adhesion"/>
</dbReference>
<protein>
    <recommendedName>
        <fullName evidence="1">Autotransporter domain-containing protein</fullName>
    </recommendedName>
</protein>
<dbReference type="PROSITE" id="PS51208">
    <property type="entry name" value="AUTOTRANSPORTER"/>
    <property type="match status" value="1"/>
</dbReference>
<comment type="caution">
    <text evidence="2">The sequence shown here is derived from an EMBL/GenBank/DDBJ whole genome shotgun (WGS) entry which is preliminary data.</text>
</comment>
<sequence>MGVGASAEFGRNIDLGQGYFVEPYTQWSVVSIQGEDYHLDNGLQARGDDTRSVLGKAGATFGRTLQLGNGQQVQPYVRLAYAHEFIRNNEVKVNDHRFDNDLSGSRAELGMGVAINLNERMQLHADFDYSNGEKIEQPWGANVGFHYSW</sequence>